<dbReference type="EMBL" id="ABEU02000020">
    <property type="protein sequence ID" value="PNR32588.1"/>
    <property type="molecule type" value="Genomic_DNA"/>
</dbReference>
<dbReference type="RefSeq" id="XP_024358306.1">
    <property type="nucleotide sequence ID" value="XM_024502538.2"/>
</dbReference>
<reference evidence="2 4" key="2">
    <citation type="journal article" date="2018" name="Plant J.">
        <title>The Physcomitrella patens chromosome-scale assembly reveals moss genome structure and evolution.</title>
        <authorList>
            <person name="Lang D."/>
            <person name="Ullrich K.K."/>
            <person name="Murat F."/>
            <person name="Fuchs J."/>
            <person name="Jenkins J."/>
            <person name="Haas F.B."/>
            <person name="Piednoel M."/>
            <person name="Gundlach H."/>
            <person name="Van Bel M."/>
            <person name="Meyberg R."/>
            <person name="Vives C."/>
            <person name="Morata J."/>
            <person name="Symeonidi A."/>
            <person name="Hiss M."/>
            <person name="Muchero W."/>
            <person name="Kamisugi Y."/>
            <person name="Saleh O."/>
            <person name="Blanc G."/>
            <person name="Decker E.L."/>
            <person name="van Gessel N."/>
            <person name="Grimwood J."/>
            <person name="Hayes R.D."/>
            <person name="Graham S.W."/>
            <person name="Gunter L.E."/>
            <person name="McDaniel S.F."/>
            <person name="Hoernstein S.N.W."/>
            <person name="Larsson A."/>
            <person name="Li F.W."/>
            <person name="Perroud P.F."/>
            <person name="Phillips J."/>
            <person name="Ranjan P."/>
            <person name="Rokshar D.S."/>
            <person name="Rothfels C.J."/>
            <person name="Schneider L."/>
            <person name="Shu S."/>
            <person name="Stevenson D.W."/>
            <person name="Thummler F."/>
            <person name="Tillich M."/>
            <person name="Villarreal Aguilar J.C."/>
            <person name="Widiez T."/>
            <person name="Wong G.K."/>
            <person name="Wymore A."/>
            <person name="Zhang Y."/>
            <person name="Zimmer A.D."/>
            <person name="Quatrano R.S."/>
            <person name="Mayer K.F.X."/>
            <person name="Goodstein D."/>
            <person name="Casacuberta J.M."/>
            <person name="Vandepoele K."/>
            <person name="Reski R."/>
            <person name="Cuming A.C."/>
            <person name="Tuskan G.A."/>
            <person name="Maumus F."/>
            <person name="Salse J."/>
            <person name="Schmutz J."/>
            <person name="Rensing S.A."/>
        </authorList>
    </citation>
    <scope>NUCLEOTIDE SEQUENCE [LARGE SCALE GENOMIC DNA]</scope>
    <source>
        <strain evidence="3 4">cv. Gransden 2004</strain>
    </source>
</reference>
<dbReference type="EnsemblPlants" id="Pp3c20_1230V3.1">
    <property type="protein sequence ID" value="Pp3c20_1230V3.1"/>
    <property type="gene ID" value="Pp3c20_1230"/>
</dbReference>
<dbReference type="OMA" id="DNCECGS"/>
<accession>A0A2K1ITK1</accession>
<dbReference type="Gramene" id="Pp3c20_1230V3.1">
    <property type="protein sequence ID" value="Pp3c20_1230V3.1"/>
    <property type="gene ID" value="Pp3c20_1230"/>
</dbReference>
<dbReference type="Pfam" id="PF12874">
    <property type="entry name" value="zf-met"/>
    <property type="match status" value="1"/>
</dbReference>
<dbReference type="EnsemblPlants" id="Pp3c20_1230V3.3">
    <property type="protein sequence ID" value="Pp3c20_1230V3.3"/>
    <property type="gene ID" value="Pp3c20_1230"/>
</dbReference>
<feature type="domain" description="U1-type" evidence="1">
    <location>
        <begin position="29"/>
        <end position="63"/>
    </location>
</feature>
<dbReference type="AlphaFoldDB" id="A0A2K1ITK1"/>
<keyword evidence="4" id="KW-1185">Reference proteome</keyword>
<dbReference type="OrthoDB" id="1876367at2759"/>
<evidence type="ECO:0000259" key="1">
    <source>
        <dbReference type="SMART" id="SM00451"/>
    </source>
</evidence>
<dbReference type="Proteomes" id="UP000006727">
    <property type="component" value="Chromosome 20"/>
</dbReference>
<dbReference type="PANTHER" id="PTHR35497">
    <property type="entry name" value="ACYL-UDP-N-ACETYLGLUCOSAMINE O-ACYLTRANSFERASE"/>
    <property type="match status" value="1"/>
</dbReference>
<reference evidence="3" key="3">
    <citation type="submission" date="2020-12" db="UniProtKB">
        <authorList>
            <consortium name="EnsemblPlants"/>
        </authorList>
    </citation>
    <scope>IDENTIFICATION</scope>
</reference>
<evidence type="ECO:0000313" key="4">
    <source>
        <dbReference type="Proteomes" id="UP000006727"/>
    </source>
</evidence>
<dbReference type="Gramene" id="Pp3c20_1230V3.3">
    <property type="protein sequence ID" value="Pp3c20_1230V3.3"/>
    <property type="gene ID" value="Pp3c20_1230"/>
</dbReference>
<dbReference type="SUPFAM" id="SSF57667">
    <property type="entry name" value="beta-beta-alpha zinc fingers"/>
    <property type="match status" value="1"/>
</dbReference>
<dbReference type="GO" id="GO:0003676">
    <property type="term" value="F:nucleic acid binding"/>
    <property type="evidence" value="ECO:0007669"/>
    <property type="project" value="InterPro"/>
</dbReference>
<dbReference type="PANTHER" id="PTHR35497:SF1">
    <property type="entry name" value="ACYL-UDP-N-ACETYLGLUCOSAMINE O-ACYLTRANSFERASE"/>
    <property type="match status" value="1"/>
</dbReference>
<dbReference type="KEGG" id="ppp:112273598"/>
<dbReference type="GO" id="GO:0008270">
    <property type="term" value="F:zinc ion binding"/>
    <property type="evidence" value="ECO:0007669"/>
    <property type="project" value="InterPro"/>
</dbReference>
<dbReference type="Gene3D" id="3.30.160.60">
    <property type="entry name" value="Classic Zinc Finger"/>
    <property type="match status" value="1"/>
</dbReference>
<dbReference type="FunCoup" id="A0A2K1ITK1">
    <property type="interactions" value="2628"/>
</dbReference>
<protein>
    <recommendedName>
        <fullName evidence="1">U1-type domain-containing protein</fullName>
    </recommendedName>
</protein>
<reference evidence="2 4" key="1">
    <citation type="journal article" date="2008" name="Science">
        <title>The Physcomitrella genome reveals evolutionary insights into the conquest of land by plants.</title>
        <authorList>
            <person name="Rensing S."/>
            <person name="Lang D."/>
            <person name="Zimmer A."/>
            <person name="Terry A."/>
            <person name="Salamov A."/>
            <person name="Shapiro H."/>
            <person name="Nishiyama T."/>
            <person name="Perroud P.-F."/>
            <person name="Lindquist E."/>
            <person name="Kamisugi Y."/>
            <person name="Tanahashi T."/>
            <person name="Sakakibara K."/>
            <person name="Fujita T."/>
            <person name="Oishi K."/>
            <person name="Shin-I T."/>
            <person name="Kuroki Y."/>
            <person name="Toyoda A."/>
            <person name="Suzuki Y."/>
            <person name="Hashimoto A."/>
            <person name="Yamaguchi K."/>
            <person name="Sugano A."/>
            <person name="Kohara Y."/>
            <person name="Fujiyama A."/>
            <person name="Anterola A."/>
            <person name="Aoki S."/>
            <person name="Ashton N."/>
            <person name="Barbazuk W.B."/>
            <person name="Barker E."/>
            <person name="Bennetzen J."/>
            <person name="Bezanilla M."/>
            <person name="Blankenship R."/>
            <person name="Cho S.H."/>
            <person name="Dutcher S."/>
            <person name="Estelle M."/>
            <person name="Fawcett J.A."/>
            <person name="Gundlach H."/>
            <person name="Hanada K."/>
            <person name="Heyl A."/>
            <person name="Hicks K.A."/>
            <person name="Hugh J."/>
            <person name="Lohr M."/>
            <person name="Mayer K."/>
            <person name="Melkozernov A."/>
            <person name="Murata T."/>
            <person name="Nelson D."/>
            <person name="Pils B."/>
            <person name="Prigge M."/>
            <person name="Reiss B."/>
            <person name="Renner T."/>
            <person name="Rombauts S."/>
            <person name="Rushton P."/>
            <person name="Sanderfoot A."/>
            <person name="Schween G."/>
            <person name="Shiu S.-H."/>
            <person name="Stueber K."/>
            <person name="Theodoulou F.L."/>
            <person name="Tu H."/>
            <person name="Van de Peer Y."/>
            <person name="Verrier P.J."/>
            <person name="Waters E."/>
            <person name="Wood A."/>
            <person name="Yang L."/>
            <person name="Cove D."/>
            <person name="Cuming A."/>
            <person name="Hasebe M."/>
            <person name="Lucas S."/>
            <person name="Mishler D.B."/>
            <person name="Reski R."/>
            <person name="Grigoriev I."/>
            <person name="Quatrano R.S."/>
            <person name="Boore J.L."/>
        </authorList>
    </citation>
    <scope>NUCLEOTIDE SEQUENCE [LARGE SCALE GENOMIC DNA]</scope>
    <source>
        <strain evidence="3 4">cv. Gransden 2004</strain>
    </source>
</reference>
<dbReference type="InterPro" id="IPR003604">
    <property type="entry name" value="Matrin/U1-like-C_Znf_C2H2"/>
</dbReference>
<dbReference type="GeneID" id="112273598"/>
<dbReference type="InterPro" id="IPR036236">
    <property type="entry name" value="Znf_C2H2_sf"/>
</dbReference>
<dbReference type="PaxDb" id="3218-PP1S334_78V6.1"/>
<name>A0A2K1ITK1_PHYPA</name>
<dbReference type="InterPro" id="IPR013087">
    <property type="entry name" value="Znf_C2H2_type"/>
</dbReference>
<proteinExistence type="predicted"/>
<gene>
    <name evidence="3" type="primary">LOC112273598</name>
    <name evidence="2" type="ORF">PHYPA_024530</name>
</gene>
<evidence type="ECO:0000313" key="2">
    <source>
        <dbReference type="EMBL" id="PNR32588.1"/>
    </source>
</evidence>
<evidence type="ECO:0000313" key="3">
    <source>
        <dbReference type="EnsemblPlants" id="Pp3c20_1230V3.1"/>
    </source>
</evidence>
<sequence length="509" mass="56827">MRENLARAVVRDLRHQGHEHVVLRRDGVTAVLYCSLCDTRCYNEAALWDHLNGKSHSRHYESVRAKGEAWGKQAKREFVDVDADDDSWATTATGARERWDAGNKGSTLSDEESCLEGEFEGHGVSATSSTTSLKWIGSGELLLKTKATGSAYVEASWFFWQGMYKLTAKNWNKSGGPSGIEYALVVFPYSDGIGRGGNWPSLSRSGTKGSRVLESINLRRGHKMSRKVPGNYRFKTQVSREIIASTGTSPSTARHKALSPLTLTIRTNPTKLVTPEVLESDGDPAKSGVENDGPITTYRRIWKQKQVKNPDRICFICRQKLLPIQDVAALVNVKSGQMICGSRNRRGVFHVFHSACLIEWIAFCEAKTWNASLAMSRKLKRRKTVHPSACQEGHTNDRHGGFGNETEFTSETAIFCPECQGTGVKIHGPELERPRFRLNQVYEWVMELIEARKAYMEDHGNPLGLLFVKPANSKSPGVVQSRGFIHCYSARGYPDLMANAMSREVESRK</sequence>
<organism evidence="2">
    <name type="scientific">Physcomitrium patens</name>
    <name type="common">Spreading-leaved earth moss</name>
    <name type="synonym">Physcomitrella patens</name>
    <dbReference type="NCBI Taxonomy" id="3218"/>
    <lineage>
        <taxon>Eukaryota</taxon>
        <taxon>Viridiplantae</taxon>
        <taxon>Streptophyta</taxon>
        <taxon>Embryophyta</taxon>
        <taxon>Bryophyta</taxon>
        <taxon>Bryophytina</taxon>
        <taxon>Bryopsida</taxon>
        <taxon>Funariidae</taxon>
        <taxon>Funariales</taxon>
        <taxon>Funariaceae</taxon>
        <taxon>Physcomitrium</taxon>
    </lineage>
</organism>
<dbReference type="SMART" id="SM00451">
    <property type="entry name" value="ZnF_U1"/>
    <property type="match status" value="1"/>
</dbReference>